<reference evidence="1" key="1">
    <citation type="submission" date="2023-10" db="EMBL/GenBank/DDBJ databases">
        <title>Genome assembly of Pristionchus species.</title>
        <authorList>
            <person name="Yoshida K."/>
            <person name="Sommer R.J."/>
        </authorList>
    </citation>
    <scope>NUCLEOTIDE SEQUENCE</scope>
    <source>
        <strain evidence="1">RS5133</strain>
    </source>
</reference>
<sequence>RQNGNRFDCALLGAPLIDRMCSAPATVLVKSSVGCPASPDPNTLMVDPCADELFPNNNKLGVESICPYDKDDNGNPIYYIIRMALMTLHRKEFLYCFTFLRFDANLGTWKVYYNRHKWTKKIVAASCAIA</sequence>
<name>A0AAV5VF01_9BILA</name>
<evidence type="ECO:0000313" key="1">
    <source>
        <dbReference type="EMBL" id="GMT17170.1"/>
    </source>
</evidence>
<feature type="non-terminal residue" evidence="1">
    <location>
        <position position="1"/>
    </location>
</feature>
<comment type="caution">
    <text evidence="1">The sequence shown here is derived from an EMBL/GenBank/DDBJ whole genome shotgun (WGS) entry which is preliminary data.</text>
</comment>
<proteinExistence type="predicted"/>
<dbReference type="AlphaFoldDB" id="A0AAV5VF01"/>
<organism evidence="1 2">
    <name type="scientific">Pristionchus fissidentatus</name>
    <dbReference type="NCBI Taxonomy" id="1538716"/>
    <lineage>
        <taxon>Eukaryota</taxon>
        <taxon>Metazoa</taxon>
        <taxon>Ecdysozoa</taxon>
        <taxon>Nematoda</taxon>
        <taxon>Chromadorea</taxon>
        <taxon>Rhabditida</taxon>
        <taxon>Rhabditina</taxon>
        <taxon>Diplogasteromorpha</taxon>
        <taxon>Diplogasteroidea</taxon>
        <taxon>Neodiplogasteridae</taxon>
        <taxon>Pristionchus</taxon>
    </lineage>
</organism>
<dbReference type="Proteomes" id="UP001432322">
    <property type="component" value="Unassembled WGS sequence"/>
</dbReference>
<protein>
    <submittedName>
        <fullName evidence="1">Uncharacterized protein</fullName>
    </submittedName>
</protein>
<evidence type="ECO:0000313" key="2">
    <source>
        <dbReference type="Proteomes" id="UP001432322"/>
    </source>
</evidence>
<accession>A0AAV5VF01</accession>
<dbReference type="EMBL" id="BTSY01000003">
    <property type="protein sequence ID" value="GMT17170.1"/>
    <property type="molecule type" value="Genomic_DNA"/>
</dbReference>
<keyword evidence="2" id="KW-1185">Reference proteome</keyword>
<feature type="non-terminal residue" evidence="1">
    <location>
        <position position="130"/>
    </location>
</feature>
<gene>
    <name evidence="1" type="ORF">PFISCL1PPCAC_8467</name>
</gene>